<dbReference type="Gene3D" id="1.10.40.30">
    <property type="entry name" value="Fumarase/aspartase (C-terminal domain)"/>
    <property type="match status" value="1"/>
</dbReference>
<keyword evidence="4" id="KW-0413">Isomerase</keyword>
<dbReference type="InterPro" id="IPR012789">
    <property type="entry name" value="Protocat_PcaB-like"/>
</dbReference>
<dbReference type="PROSITE" id="PS00163">
    <property type="entry name" value="FUMARATE_LYASES"/>
    <property type="match status" value="1"/>
</dbReference>
<dbReference type="Gene3D" id="1.20.200.10">
    <property type="entry name" value="Fumarase/aspartase (Central domain)"/>
    <property type="match status" value="1"/>
</dbReference>
<dbReference type="PANTHER" id="PTHR43172:SF2">
    <property type="entry name" value="ADENYLOSUCCINATE LYASE C-TERMINAL DOMAIN-CONTAINING PROTEIN"/>
    <property type="match status" value="1"/>
</dbReference>
<comment type="caution">
    <text evidence="4">The sequence shown here is derived from an EMBL/GenBank/DDBJ whole genome shotgun (WGS) entry which is preliminary data.</text>
</comment>
<dbReference type="GO" id="GO:0047472">
    <property type="term" value="F:3-carboxy-cis,cis-muconate cycloisomerase activity"/>
    <property type="evidence" value="ECO:0007669"/>
    <property type="project" value="UniProtKB-EC"/>
</dbReference>
<dbReference type="CDD" id="cd01597">
    <property type="entry name" value="pCLME"/>
    <property type="match status" value="1"/>
</dbReference>
<dbReference type="PANTHER" id="PTHR43172">
    <property type="entry name" value="ADENYLOSUCCINATE LYASE"/>
    <property type="match status" value="1"/>
</dbReference>
<dbReference type="Gene3D" id="1.10.275.10">
    <property type="entry name" value="Fumarase/aspartase (N-terminal domain)"/>
    <property type="match status" value="1"/>
</dbReference>
<evidence type="ECO:0000313" key="5">
    <source>
        <dbReference type="Proteomes" id="UP001375743"/>
    </source>
</evidence>
<dbReference type="EMBL" id="JBBLZC010000016">
    <property type="protein sequence ID" value="MEK0084631.1"/>
    <property type="molecule type" value="Genomic_DNA"/>
</dbReference>
<name>A0ABU8XUM0_9PROT</name>
<reference evidence="4 5" key="1">
    <citation type="submission" date="2024-01" db="EMBL/GenBank/DDBJ databases">
        <title>Multi-omics insights into the function and evolution of sodium benzoate biodegradation pathways in Benzoatithermus flavus gen. nov., sp. nov. from hot spring.</title>
        <authorList>
            <person name="Hu C.-J."/>
            <person name="Li W.-J."/>
        </authorList>
    </citation>
    <scope>NUCLEOTIDE SEQUENCE [LARGE SCALE GENOMIC DNA]</scope>
    <source>
        <strain evidence="4 5">SYSU G07066</strain>
    </source>
</reference>
<protein>
    <recommendedName>
        <fullName evidence="2">3-carboxy-cis,cis-muconate cycloisomerase</fullName>
        <ecNumber evidence="2">5.5.1.2</ecNumber>
    </recommendedName>
</protein>
<dbReference type="SUPFAM" id="SSF48557">
    <property type="entry name" value="L-aspartase-like"/>
    <property type="match status" value="1"/>
</dbReference>
<sequence>MTSSAPSSLLDPLFGTTEVAAFLDDRARLQGMLDFEAALARAEAAVGVIPAAAAEPIAARCRAELFDLAALGEAAALAGNPAIPMVKRLTALVAETDETAARYVHWGATSQDAMDTGLVLQLRACLVLLEADLDRLEVALADLARRHRDTLMVGRTWLQQALPLTFGLKAAGWLDAVLRHHERLRALRPRLLVLQFGGAVGTLASLGGRGLEVTRALAQQLDLAVPDLPWHAHRDRLAELAAWLGLLAGSLGKMARDLALLMQTEVAEAFEPAAPGKGGSSTMPHKRNPVGAAVVLSAAIRAPGLVATLLAAMPQEHERGLGGWHAEWQTLPELALLAAGALRRMVEIVEGLEVDPVAMRAGLETTRGLIMAEAVQMALGAKLGRQQAHALLERATKRAVAEGRDLGEVLRAMPEIVAELSAPELDRLLDPATYTGEAGTFVDRALAARERGA</sequence>
<evidence type="ECO:0000313" key="4">
    <source>
        <dbReference type="EMBL" id="MEK0084631.1"/>
    </source>
</evidence>
<dbReference type="NCBIfam" id="TIGR02426">
    <property type="entry name" value="protocat_pcaB"/>
    <property type="match status" value="1"/>
</dbReference>
<gene>
    <name evidence="4" type="ORF">U1T56_15860</name>
</gene>
<keyword evidence="5" id="KW-1185">Reference proteome</keyword>
<dbReference type="Pfam" id="PF00206">
    <property type="entry name" value="Lyase_1"/>
    <property type="match status" value="1"/>
</dbReference>
<evidence type="ECO:0000259" key="3">
    <source>
        <dbReference type="SMART" id="SM00998"/>
    </source>
</evidence>
<dbReference type="InterPro" id="IPR008948">
    <property type="entry name" value="L-Aspartase-like"/>
</dbReference>
<dbReference type="EC" id="5.5.1.2" evidence="2"/>
<evidence type="ECO:0000256" key="2">
    <source>
        <dbReference type="NCBIfam" id="TIGR02426"/>
    </source>
</evidence>
<dbReference type="Pfam" id="PF10397">
    <property type="entry name" value="ADSL_C"/>
    <property type="match status" value="1"/>
</dbReference>
<dbReference type="PRINTS" id="PR00145">
    <property type="entry name" value="ARGSUCLYASE"/>
</dbReference>
<dbReference type="PRINTS" id="PR00149">
    <property type="entry name" value="FUMRATELYASE"/>
</dbReference>
<dbReference type="SMART" id="SM00998">
    <property type="entry name" value="ADSL_C"/>
    <property type="match status" value="1"/>
</dbReference>
<dbReference type="InterPro" id="IPR022761">
    <property type="entry name" value="Fumarate_lyase_N"/>
</dbReference>
<accession>A0ABU8XUM0</accession>
<dbReference type="InterPro" id="IPR020557">
    <property type="entry name" value="Fumarate_lyase_CS"/>
</dbReference>
<proteinExistence type="inferred from homology"/>
<comment type="similarity">
    <text evidence="1">Belongs to the class-II fumarase/aspartase family.</text>
</comment>
<feature type="domain" description="Adenylosuccinate lyase C-terminal" evidence="3">
    <location>
        <begin position="367"/>
        <end position="446"/>
    </location>
</feature>
<evidence type="ECO:0000256" key="1">
    <source>
        <dbReference type="ARBA" id="ARBA00034772"/>
    </source>
</evidence>
<dbReference type="NCBIfam" id="NF006554">
    <property type="entry name" value="PRK09053.1"/>
    <property type="match status" value="1"/>
</dbReference>
<dbReference type="InterPro" id="IPR024083">
    <property type="entry name" value="Fumarase/histidase_N"/>
</dbReference>
<dbReference type="RefSeq" id="WP_418160477.1">
    <property type="nucleotide sequence ID" value="NZ_JBBLZC010000016.1"/>
</dbReference>
<dbReference type="InterPro" id="IPR019468">
    <property type="entry name" value="AdenyloSucc_lyase_C"/>
</dbReference>
<organism evidence="4 5">
    <name type="scientific">Benzoatithermus flavus</name>
    <dbReference type="NCBI Taxonomy" id="3108223"/>
    <lineage>
        <taxon>Bacteria</taxon>
        <taxon>Pseudomonadati</taxon>
        <taxon>Pseudomonadota</taxon>
        <taxon>Alphaproteobacteria</taxon>
        <taxon>Geminicoccales</taxon>
        <taxon>Geminicoccaceae</taxon>
        <taxon>Benzoatithermus</taxon>
    </lineage>
</organism>
<dbReference type="InterPro" id="IPR000362">
    <property type="entry name" value="Fumarate_lyase_fam"/>
</dbReference>
<dbReference type="Proteomes" id="UP001375743">
    <property type="component" value="Unassembled WGS sequence"/>
</dbReference>